<evidence type="ECO:0000259" key="1">
    <source>
        <dbReference type="Pfam" id="PF05699"/>
    </source>
</evidence>
<dbReference type="PANTHER" id="PTHR46289:SF14">
    <property type="entry name" value="DUF4371 DOMAIN-CONTAINING PROTEIN"/>
    <property type="match status" value="1"/>
</dbReference>
<sequence>MNYLLSESFILTGFIFKQIFELTNPLSTFLQGVQIDLLAATEYIQWVFEKIQAFRDDNQFEMLIKNKNQFVSSKSDELSFTPLVTNRKRAKKKMPGEIMSDEPISCPLTNFKVNTYFTIIDIVCTQIRERFNDQSTPLYKDLSLFQVKRIIEVKEKNLPSDAFEGFEKMYGQFVKAEDLRREYKQFVNSYLMFEKLIKLPGKIHKPIPFDHDSNDDTEEEDIENQIMSTTCGTIYTVYKVCQQNGLKEVFPAIYTALSIGLTLPVSNLSPERAFSKLKLIKSKLRSTMAEERLDSLMLISCENDIDVDSDSVINIFTSYSTVLKKILC</sequence>
<dbReference type="InterPro" id="IPR052958">
    <property type="entry name" value="IFN-induced_PKR_regulator"/>
</dbReference>
<dbReference type="AlphaFoldDB" id="A0AAV0WEU4"/>
<dbReference type="EMBL" id="CARXXK010000002">
    <property type="protein sequence ID" value="CAI6354294.1"/>
    <property type="molecule type" value="Genomic_DNA"/>
</dbReference>
<accession>A0AAV0WEU4</accession>
<dbReference type="PANTHER" id="PTHR46289">
    <property type="entry name" value="52 KDA REPRESSOR OF THE INHIBITOR OF THE PROTEIN KINASE-LIKE PROTEIN-RELATED"/>
    <property type="match status" value="1"/>
</dbReference>
<comment type="caution">
    <text evidence="2">The sequence shown here is derived from an EMBL/GenBank/DDBJ whole genome shotgun (WGS) entry which is preliminary data.</text>
</comment>
<dbReference type="InterPro" id="IPR008906">
    <property type="entry name" value="HATC_C_dom"/>
</dbReference>
<dbReference type="Pfam" id="PF05699">
    <property type="entry name" value="Dimer_Tnp_hAT"/>
    <property type="match status" value="1"/>
</dbReference>
<dbReference type="SUPFAM" id="SSF53098">
    <property type="entry name" value="Ribonuclease H-like"/>
    <property type="match status" value="1"/>
</dbReference>
<dbReference type="GO" id="GO:0046983">
    <property type="term" value="F:protein dimerization activity"/>
    <property type="evidence" value="ECO:0007669"/>
    <property type="project" value="InterPro"/>
</dbReference>
<organism evidence="2 3">
    <name type="scientific">Macrosiphum euphorbiae</name>
    <name type="common">potato aphid</name>
    <dbReference type="NCBI Taxonomy" id="13131"/>
    <lineage>
        <taxon>Eukaryota</taxon>
        <taxon>Metazoa</taxon>
        <taxon>Ecdysozoa</taxon>
        <taxon>Arthropoda</taxon>
        <taxon>Hexapoda</taxon>
        <taxon>Insecta</taxon>
        <taxon>Pterygota</taxon>
        <taxon>Neoptera</taxon>
        <taxon>Paraneoptera</taxon>
        <taxon>Hemiptera</taxon>
        <taxon>Sternorrhyncha</taxon>
        <taxon>Aphidomorpha</taxon>
        <taxon>Aphidoidea</taxon>
        <taxon>Aphididae</taxon>
        <taxon>Macrosiphini</taxon>
        <taxon>Macrosiphum</taxon>
    </lineage>
</organism>
<name>A0AAV0WEU4_9HEMI</name>
<evidence type="ECO:0000313" key="3">
    <source>
        <dbReference type="Proteomes" id="UP001160148"/>
    </source>
</evidence>
<gene>
    <name evidence="2" type="ORF">MEUPH1_LOCUS10316</name>
</gene>
<evidence type="ECO:0000313" key="2">
    <source>
        <dbReference type="EMBL" id="CAI6354294.1"/>
    </source>
</evidence>
<reference evidence="2 3" key="1">
    <citation type="submission" date="2023-01" db="EMBL/GenBank/DDBJ databases">
        <authorList>
            <person name="Whitehead M."/>
        </authorList>
    </citation>
    <scope>NUCLEOTIDE SEQUENCE [LARGE SCALE GENOMIC DNA]</scope>
</reference>
<keyword evidence="3" id="KW-1185">Reference proteome</keyword>
<protein>
    <recommendedName>
        <fullName evidence="1">HAT C-terminal dimerisation domain-containing protein</fullName>
    </recommendedName>
</protein>
<dbReference type="InterPro" id="IPR012337">
    <property type="entry name" value="RNaseH-like_sf"/>
</dbReference>
<feature type="domain" description="HAT C-terminal dimerisation" evidence="1">
    <location>
        <begin position="249"/>
        <end position="301"/>
    </location>
</feature>
<dbReference type="Proteomes" id="UP001160148">
    <property type="component" value="Unassembled WGS sequence"/>
</dbReference>
<proteinExistence type="predicted"/>